<feature type="compositionally biased region" description="Polar residues" evidence="1">
    <location>
        <begin position="50"/>
        <end position="64"/>
    </location>
</feature>
<feature type="region of interest" description="Disordered" evidence="1">
    <location>
        <begin position="6"/>
        <end position="64"/>
    </location>
</feature>
<keyword evidence="2" id="KW-0812">Transmembrane</keyword>
<evidence type="ECO:0000256" key="2">
    <source>
        <dbReference type="SAM" id="Phobius"/>
    </source>
</evidence>
<evidence type="ECO:0000313" key="4">
    <source>
        <dbReference type="Proteomes" id="UP001610446"/>
    </source>
</evidence>
<comment type="caution">
    <text evidence="3">The sequence shown here is derived from an EMBL/GenBank/DDBJ whole genome shotgun (WGS) entry which is preliminary data.</text>
</comment>
<dbReference type="Proteomes" id="UP001610446">
    <property type="component" value="Unassembled WGS sequence"/>
</dbReference>
<evidence type="ECO:0000313" key="3">
    <source>
        <dbReference type="EMBL" id="KAL2855973.1"/>
    </source>
</evidence>
<name>A0ABR4KXL1_9EURO</name>
<proteinExistence type="predicted"/>
<keyword evidence="4" id="KW-1185">Reference proteome</keyword>
<organism evidence="3 4">
    <name type="scientific">Aspergillus pseudoustus</name>
    <dbReference type="NCBI Taxonomy" id="1810923"/>
    <lineage>
        <taxon>Eukaryota</taxon>
        <taxon>Fungi</taxon>
        <taxon>Dikarya</taxon>
        <taxon>Ascomycota</taxon>
        <taxon>Pezizomycotina</taxon>
        <taxon>Eurotiomycetes</taxon>
        <taxon>Eurotiomycetidae</taxon>
        <taxon>Eurotiales</taxon>
        <taxon>Aspergillaceae</taxon>
        <taxon>Aspergillus</taxon>
        <taxon>Aspergillus subgen. Nidulantes</taxon>
    </lineage>
</organism>
<keyword evidence="2" id="KW-0472">Membrane</keyword>
<gene>
    <name evidence="3" type="ORF">BJY01DRAFT_242912</name>
</gene>
<keyword evidence="2" id="KW-1133">Transmembrane helix</keyword>
<sequence length="110" mass="12272">MLIAIGGSLPAKMNTDTKSPYPPPQLHTTPAAAPAPPYEYEYSTTHHADNNSLEMQQPPKTQLRTMQDVKREWRHGSKSRVFKYYLVYALIGFVTGAIIGVIIGVIIRFA</sequence>
<reference evidence="3 4" key="1">
    <citation type="submission" date="2024-07" db="EMBL/GenBank/DDBJ databases">
        <title>Section-level genome sequencing and comparative genomics of Aspergillus sections Usti and Cavernicolus.</title>
        <authorList>
            <consortium name="Lawrence Berkeley National Laboratory"/>
            <person name="Nybo J.L."/>
            <person name="Vesth T.C."/>
            <person name="Theobald S."/>
            <person name="Frisvad J.C."/>
            <person name="Larsen T.O."/>
            <person name="Kjaerboelling I."/>
            <person name="Rothschild-Mancinelli K."/>
            <person name="Lyhne E.K."/>
            <person name="Kogle M.E."/>
            <person name="Barry K."/>
            <person name="Clum A."/>
            <person name="Na H."/>
            <person name="Ledsgaard L."/>
            <person name="Lin J."/>
            <person name="Lipzen A."/>
            <person name="Kuo A."/>
            <person name="Riley R."/>
            <person name="Mondo S."/>
            <person name="Labutti K."/>
            <person name="Haridas S."/>
            <person name="Pangalinan J."/>
            <person name="Salamov A.A."/>
            <person name="Simmons B.A."/>
            <person name="Magnuson J.K."/>
            <person name="Chen J."/>
            <person name="Drula E."/>
            <person name="Henrissat B."/>
            <person name="Wiebenga A."/>
            <person name="Lubbers R.J."/>
            <person name="Gomes A.C."/>
            <person name="Makela M.R."/>
            <person name="Stajich J."/>
            <person name="Grigoriev I.V."/>
            <person name="Mortensen U.H."/>
            <person name="De Vries R.P."/>
            <person name="Baker S.E."/>
            <person name="Andersen M.R."/>
        </authorList>
    </citation>
    <scope>NUCLEOTIDE SEQUENCE [LARGE SCALE GENOMIC DNA]</scope>
    <source>
        <strain evidence="3 4">CBS 123904</strain>
    </source>
</reference>
<evidence type="ECO:0000256" key="1">
    <source>
        <dbReference type="SAM" id="MobiDB-lite"/>
    </source>
</evidence>
<feature type="transmembrane region" description="Helical" evidence="2">
    <location>
        <begin position="84"/>
        <end position="107"/>
    </location>
</feature>
<protein>
    <submittedName>
        <fullName evidence="3">Uncharacterized protein</fullName>
    </submittedName>
</protein>
<accession>A0ABR4KXL1</accession>
<dbReference type="EMBL" id="JBFXLU010000008">
    <property type="protein sequence ID" value="KAL2855973.1"/>
    <property type="molecule type" value="Genomic_DNA"/>
</dbReference>